<dbReference type="Proteomes" id="UP000001903">
    <property type="component" value="Plasmid pHTUR02"/>
</dbReference>
<dbReference type="Gene3D" id="1.10.287.110">
    <property type="entry name" value="DnaJ domain"/>
    <property type="match status" value="1"/>
</dbReference>
<geneLocation type="plasmid" evidence="2 3">
    <name>pHTUR02</name>
</geneLocation>
<dbReference type="KEGG" id="htu:Htur_4525"/>
<gene>
    <name evidence="2" type="ordered locus">Htur_4525</name>
</gene>
<feature type="region of interest" description="Disordered" evidence="1">
    <location>
        <begin position="1"/>
        <end position="32"/>
    </location>
</feature>
<keyword evidence="3" id="KW-1185">Reference proteome</keyword>
<dbReference type="InterPro" id="IPR036869">
    <property type="entry name" value="J_dom_sf"/>
</dbReference>
<dbReference type="AlphaFoldDB" id="D2S1T3"/>
<name>D2S1T3_HALTV</name>
<reference evidence="2 3" key="1">
    <citation type="journal article" date="2010" name="Stand. Genomic Sci.">
        <title>Complete genome sequence of Haloterrigena turkmenica type strain (4k).</title>
        <authorList>
            <person name="Saunders E."/>
            <person name="Tindall B.J."/>
            <person name="Fahnrich R."/>
            <person name="Lapidus A."/>
            <person name="Copeland A."/>
            <person name="Del Rio T.G."/>
            <person name="Lucas S."/>
            <person name="Chen F."/>
            <person name="Tice H."/>
            <person name="Cheng J.F."/>
            <person name="Han C."/>
            <person name="Detter J.C."/>
            <person name="Bruce D."/>
            <person name="Goodwin L."/>
            <person name="Chain P."/>
            <person name="Pitluck S."/>
            <person name="Pati A."/>
            <person name="Ivanova N."/>
            <person name="Mavromatis K."/>
            <person name="Chen A."/>
            <person name="Palaniappan K."/>
            <person name="Land M."/>
            <person name="Hauser L."/>
            <person name="Chang Y.J."/>
            <person name="Jeffries C.D."/>
            <person name="Brettin T."/>
            <person name="Rohde M."/>
            <person name="Goker M."/>
            <person name="Bristow J."/>
            <person name="Eisen J.A."/>
            <person name="Markowitz V."/>
            <person name="Hugenholtz P."/>
            <person name="Klenk H.P."/>
            <person name="Kyrpides N.C."/>
        </authorList>
    </citation>
    <scope>NUCLEOTIDE SEQUENCE [LARGE SCALE GENOMIC DNA]</scope>
    <source>
        <strain evidence="3">ATCC 51198 / DSM 5511 / JCM 9101 / NCIMB 13204 / VKM B-1734 / 4k</strain>
    </source>
</reference>
<proteinExistence type="predicted"/>
<dbReference type="SUPFAM" id="SSF46565">
    <property type="entry name" value="Chaperone J-domain"/>
    <property type="match status" value="1"/>
</dbReference>
<dbReference type="HOGENOM" id="CLU_2695668_0_0_2"/>
<accession>D2S1T3</accession>
<evidence type="ECO:0000313" key="2">
    <source>
        <dbReference type="EMBL" id="ADB63330.1"/>
    </source>
</evidence>
<organism evidence="2 3">
    <name type="scientific">Haloterrigena turkmenica (strain ATCC 51198 / DSM 5511 / JCM 9101 / NCIMB 13204 / VKM B-1734 / 4k)</name>
    <name type="common">Halococcus turkmenicus</name>
    <dbReference type="NCBI Taxonomy" id="543526"/>
    <lineage>
        <taxon>Archaea</taxon>
        <taxon>Methanobacteriati</taxon>
        <taxon>Methanobacteriota</taxon>
        <taxon>Stenosarchaea group</taxon>
        <taxon>Halobacteria</taxon>
        <taxon>Halobacteriales</taxon>
        <taxon>Natrialbaceae</taxon>
        <taxon>Haloterrigena</taxon>
    </lineage>
</organism>
<dbReference type="EMBL" id="CP001862">
    <property type="protein sequence ID" value="ADB63330.1"/>
    <property type="molecule type" value="Genomic_DNA"/>
</dbReference>
<protein>
    <submittedName>
        <fullName evidence="2">Heat shock protein DnaJ domain protein</fullName>
    </submittedName>
</protein>
<keyword evidence="2" id="KW-0346">Stress response</keyword>
<sequence length="73" mass="7800">MAGTIPFAASPALSDDGLDEDPHEILKISPDTSDDVVKAVAHRKSADVHPDSDSPDTEEYVRIQKAKDALLEG</sequence>
<keyword evidence="2" id="KW-0614">Plasmid</keyword>
<evidence type="ECO:0000313" key="3">
    <source>
        <dbReference type="Proteomes" id="UP000001903"/>
    </source>
</evidence>
<evidence type="ECO:0000256" key="1">
    <source>
        <dbReference type="SAM" id="MobiDB-lite"/>
    </source>
</evidence>